<reference evidence="2 3" key="2">
    <citation type="submission" date="2020-11" db="EMBL/GenBank/DDBJ databases">
        <title>Sulfur oxidizing isolate from Hospital Hole Sinkhole.</title>
        <authorList>
            <person name="Scott K.M."/>
        </authorList>
    </citation>
    <scope>NUCLEOTIDE SEQUENCE [LARGE SCALE GENOMIC DNA]</scope>
    <source>
        <strain evidence="2 3">HH1</strain>
    </source>
</reference>
<dbReference type="InterPro" id="IPR000182">
    <property type="entry name" value="GNAT_dom"/>
</dbReference>
<dbReference type="NCBIfam" id="TIGR01575">
    <property type="entry name" value="rimI"/>
    <property type="match status" value="1"/>
</dbReference>
<evidence type="ECO:0000259" key="1">
    <source>
        <dbReference type="PROSITE" id="PS51186"/>
    </source>
</evidence>
<sequence>MFSYMRNMDQSDLEPVLAIEQRCYDFPWSVRGFENSLDRGLNYVFCRDNDEIIGYACCLTVLDEVELLNFCIAPAFQGKGVGKKALEVLLERLSEGEFRIVFLEVRDSNSAGRRLYLGSDFNEDGVRKDYYRCRQWDEETQSLVEGKEDAILMSRPLS</sequence>
<dbReference type="SUPFAM" id="SSF55729">
    <property type="entry name" value="Acyl-CoA N-acyltransferases (Nat)"/>
    <property type="match status" value="1"/>
</dbReference>
<dbReference type="EMBL" id="JACBGI020000028">
    <property type="protein sequence ID" value="MBF6058818.1"/>
    <property type="molecule type" value="Genomic_DNA"/>
</dbReference>
<accession>A0ABS0BYE6</accession>
<evidence type="ECO:0000313" key="2">
    <source>
        <dbReference type="EMBL" id="MBF6058818.1"/>
    </source>
</evidence>
<name>A0ABS0BYE6_9GAMM</name>
<dbReference type="InterPro" id="IPR006464">
    <property type="entry name" value="AcTrfase_RimI/Ard1"/>
</dbReference>
<evidence type="ECO:0000313" key="3">
    <source>
        <dbReference type="Proteomes" id="UP001193680"/>
    </source>
</evidence>
<proteinExistence type="predicted"/>
<dbReference type="Gene3D" id="3.40.630.30">
    <property type="match status" value="1"/>
</dbReference>
<dbReference type="RefSeq" id="WP_185978964.1">
    <property type="nucleotide sequence ID" value="NZ_JACBGI020000028.1"/>
</dbReference>
<organism evidence="2 3">
    <name type="scientific">Thiomicrorhabdus heinhorstiae</name>
    <dbReference type="NCBI Taxonomy" id="2748010"/>
    <lineage>
        <taxon>Bacteria</taxon>
        <taxon>Pseudomonadati</taxon>
        <taxon>Pseudomonadota</taxon>
        <taxon>Gammaproteobacteria</taxon>
        <taxon>Thiotrichales</taxon>
        <taxon>Piscirickettsiaceae</taxon>
        <taxon>Thiomicrorhabdus</taxon>
    </lineage>
</organism>
<dbReference type="PROSITE" id="PS51186">
    <property type="entry name" value="GNAT"/>
    <property type="match status" value="1"/>
</dbReference>
<dbReference type="GO" id="GO:0005840">
    <property type="term" value="C:ribosome"/>
    <property type="evidence" value="ECO:0007669"/>
    <property type="project" value="UniProtKB-KW"/>
</dbReference>
<comment type="caution">
    <text evidence="2">The sequence shown here is derived from an EMBL/GenBank/DDBJ whole genome shotgun (WGS) entry which is preliminary data.</text>
</comment>
<gene>
    <name evidence="2" type="primary">rimI</name>
    <name evidence="2" type="ORF">H8792_010740</name>
</gene>
<protein>
    <submittedName>
        <fullName evidence="2">Ribosomal protein S18-alanine N-acetyltransferase</fullName>
    </submittedName>
</protein>
<dbReference type="Pfam" id="PF00583">
    <property type="entry name" value="Acetyltransf_1"/>
    <property type="match status" value="1"/>
</dbReference>
<dbReference type="InterPro" id="IPR016181">
    <property type="entry name" value="Acyl_CoA_acyltransferase"/>
</dbReference>
<keyword evidence="3" id="KW-1185">Reference proteome</keyword>
<feature type="domain" description="N-acetyltransferase" evidence="1">
    <location>
        <begin position="3"/>
        <end position="158"/>
    </location>
</feature>
<dbReference type="Proteomes" id="UP001193680">
    <property type="component" value="Unassembled WGS sequence"/>
</dbReference>
<reference evidence="2 3" key="1">
    <citation type="submission" date="2020-06" db="EMBL/GenBank/DDBJ databases">
        <authorList>
            <person name="Scott K."/>
        </authorList>
    </citation>
    <scope>NUCLEOTIDE SEQUENCE [LARGE SCALE GENOMIC DNA]</scope>
    <source>
        <strain evidence="2 3">HH1</strain>
    </source>
</reference>
<keyword evidence="2" id="KW-0689">Ribosomal protein</keyword>
<dbReference type="CDD" id="cd04301">
    <property type="entry name" value="NAT_SF"/>
    <property type="match status" value="1"/>
</dbReference>
<keyword evidence="2" id="KW-0687">Ribonucleoprotein</keyword>